<feature type="compositionally biased region" description="Polar residues" evidence="1">
    <location>
        <begin position="440"/>
        <end position="455"/>
    </location>
</feature>
<dbReference type="RefSeq" id="XP_019615536.1">
    <property type="nucleotide sequence ID" value="XM_019759977.1"/>
</dbReference>
<dbReference type="InterPro" id="IPR000591">
    <property type="entry name" value="DEP_dom"/>
</dbReference>
<dbReference type="KEGG" id="bbel:109463236"/>
<dbReference type="AlphaFoldDB" id="A0A6P4YF03"/>
<accession>A0A6P4YF03</accession>
<evidence type="ECO:0000259" key="2">
    <source>
        <dbReference type="PROSITE" id="PS50186"/>
    </source>
</evidence>
<evidence type="ECO:0000313" key="4">
    <source>
        <dbReference type="RefSeq" id="XP_019615535.1"/>
    </source>
</evidence>
<dbReference type="OrthoDB" id="524326at2759"/>
<dbReference type="Pfam" id="PF00610">
    <property type="entry name" value="DEP"/>
    <property type="match status" value="1"/>
</dbReference>
<keyword evidence="3" id="KW-1185">Reference proteome</keyword>
<dbReference type="SMART" id="SM00049">
    <property type="entry name" value="DEP"/>
    <property type="match status" value="1"/>
</dbReference>
<dbReference type="Proteomes" id="UP000515135">
    <property type="component" value="Unplaced"/>
</dbReference>
<gene>
    <name evidence="4 5" type="primary">LOC109463236</name>
</gene>
<dbReference type="RefSeq" id="XP_019615535.1">
    <property type="nucleotide sequence ID" value="XM_019759976.1"/>
</dbReference>
<dbReference type="GeneID" id="109463236"/>
<proteinExistence type="predicted"/>
<evidence type="ECO:0000256" key="1">
    <source>
        <dbReference type="SAM" id="MobiDB-lite"/>
    </source>
</evidence>
<evidence type="ECO:0000313" key="5">
    <source>
        <dbReference type="RefSeq" id="XP_019615536.1"/>
    </source>
</evidence>
<name>A0A6P4YF03_BRABE</name>
<organism evidence="3 5">
    <name type="scientific">Branchiostoma belcheri</name>
    <name type="common">Amphioxus</name>
    <dbReference type="NCBI Taxonomy" id="7741"/>
    <lineage>
        <taxon>Eukaryota</taxon>
        <taxon>Metazoa</taxon>
        <taxon>Chordata</taxon>
        <taxon>Cephalochordata</taxon>
        <taxon>Leptocardii</taxon>
        <taxon>Amphioxiformes</taxon>
        <taxon>Branchiostomatidae</taxon>
        <taxon>Branchiostoma</taxon>
    </lineage>
</organism>
<dbReference type="InterPro" id="IPR036388">
    <property type="entry name" value="WH-like_DNA-bd_sf"/>
</dbReference>
<dbReference type="GO" id="GO:0035556">
    <property type="term" value="P:intracellular signal transduction"/>
    <property type="evidence" value="ECO:0007669"/>
    <property type="project" value="InterPro"/>
</dbReference>
<dbReference type="Gene3D" id="1.10.10.10">
    <property type="entry name" value="Winged helix-like DNA-binding domain superfamily/Winged helix DNA-binding domain"/>
    <property type="match status" value="1"/>
</dbReference>
<dbReference type="SUPFAM" id="SSF46785">
    <property type="entry name" value="Winged helix' DNA-binding domain"/>
    <property type="match status" value="1"/>
</dbReference>
<feature type="region of interest" description="Disordered" evidence="1">
    <location>
        <begin position="418"/>
        <end position="458"/>
    </location>
</feature>
<dbReference type="InterPro" id="IPR036390">
    <property type="entry name" value="WH_DNA-bd_sf"/>
</dbReference>
<feature type="region of interest" description="Disordered" evidence="1">
    <location>
        <begin position="333"/>
        <end position="364"/>
    </location>
</feature>
<dbReference type="PANTHER" id="PTHR16206:SF4">
    <property type="entry name" value="PROTEIN LET-99"/>
    <property type="match status" value="1"/>
</dbReference>
<sequence>MAAYPTSAAVGSTAEPYRATKLWNAAIEAFCQGMPTGTRRFLLRQYDSSFTASEAVDWLHQYLRSSDDFGPSVTRHQTVQLLQKFLSAGIFTEVRGKGSSFHDNKNIYRFTESCRTVCSQAPLSARDTNTLPVESCPGGEKPAVMNKPLKAKAPAPPVDPQLELQAWNQAILKRLTELLGEDWVCRMIDRYCINSSHMKHTVTRRSRSGIVEPTDEKDDVPHWVLSAMKCLANWRTDSEEAEEWQSCYSGFELDVLKVISEYFQGLEQPLLHPVSASLINRLLGYTQGGLSSKEPLILHKDVQRKTRPNTVRRIKSFSMQPADKRQNFVKRYTSSPGLSRAASQDCLSSERSVSNNDVSPQGYSNMSRATSYTCLSAEKSLSNGDLSPQHPAVKVKLSMPRPRGRMFSIVGWSNPKLNQAVEPSGPRTGPGVSTRLAAGSSYSTGRAKTTTQGTGTDDEHVGVQMATTTEALQLCCLLSHPNDYRKLQLLVRFMTSVANNPSLTLHPSLPARTLMLKIFTWCIVRGSSHQQNQYAYDFGAMQMASYLLDHHKDILVAPPDFQQRVQKLVQRNRPGQRVTFCKQISCEEFENQKLSLSQHALAELLQSILHDSRMPNKVRQRKLKQFKEIYPDIYAEHVAQNKENPAAVQTQTTAKQGFPRIKKPLLKLNSLRF</sequence>
<dbReference type="PROSITE" id="PS50186">
    <property type="entry name" value="DEP"/>
    <property type="match status" value="1"/>
</dbReference>
<protein>
    <submittedName>
        <fullName evidence="4 5">DEP domain-containing protein 1B-like isoform X1</fullName>
    </submittedName>
</protein>
<evidence type="ECO:0000313" key="3">
    <source>
        <dbReference type="Proteomes" id="UP000515135"/>
    </source>
</evidence>
<feature type="domain" description="DEP" evidence="2">
    <location>
        <begin position="30"/>
        <end position="112"/>
    </location>
</feature>
<reference evidence="4 5" key="1">
    <citation type="submission" date="2025-04" db="UniProtKB">
        <authorList>
            <consortium name="RefSeq"/>
        </authorList>
    </citation>
    <scope>IDENTIFICATION</scope>
    <source>
        <tissue evidence="4 5">Gonad</tissue>
    </source>
</reference>
<dbReference type="PANTHER" id="PTHR16206">
    <property type="entry name" value="DEP DOMAIN-CONTAINING"/>
    <property type="match status" value="1"/>
</dbReference>